<dbReference type="AlphaFoldDB" id="A0A381U6M9"/>
<reference evidence="3" key="1">
    <citation type="submission" date="2018-05" db="EMBL/GenBank/DDBJ databases">
        <authorList>
            <person name="Lanie J.A."/>
            <person name="Ng W.-L."/>
            <person name="Kazmierczak K.M."/>
            <person name="Andrzejewski T.M."/>
            <person name="Davidsen T.M."/>
            <person name="Wayne K.J."/>
            <person name="Tettelin H."/>
            <person name="Glass J.I."/>
            <person name="Rusch D."/>
            <person name="Podicherti R."/>
            <person name="Tsui H.-C.T."/>
            <person name="Winkler M.E."/>
        </authorList>
    </citation>
    <scope>NUCLEOTIDE SEQUENCE</scope>
</reference>
<dbReference type="Pfam" id="PF00144">
    <property type="entry name" value="Beta-lactamase"/>
    <property type="match status" value="1"/>
</dbReference>
<evidence type="ECO:0000313" key="3">
    <source>
        <dbReference type="EMBL" id="SVA23895.1"/>
    </source>
</evidence>
<proteinExistence type="predicted"/>
<evidence type="ECO:0000259" key="2">
    <source>
        <dbReference type="Pfam" id="PF00144"/>
    </source>
</evidence>
<evidence type="ECO:0000256" key="1">
    <source>
        <dbReference type="SAM" id="MobiDB-lite"/>
    </source>
</evidence>
<protein>
    <recommendedName>
        <fullName evidence="2">Beta-lactamase-related domain-containing protein</fullName>
    </recommendedName>
</protein>
<dbReference type="PANTHER" id="PTHR43283">
    <property type="entry name" value="BETA-LACTAMASE-RELATED"/>
    <property type="match status" value="1"/>
</dbReference>
<organism evidence="3">
    <name type="scientific">marine metagenome</name>
    <dbReference type="NCBI Taxonomy" id="408172"/>
    <lineage>
        <taxon>unclassified sequences</taxon>
        <taxon>metagenomes</taxon>
        <taxon>ecological metagenomes</taxon>
    </lineage>
</organism>
<dbReference type="InterPro" id="IPR001466">
    <property type="entry name" value="Beta-lactam-related"/>
</dbReference>
<dbReference type="PANTHER" id="PTHR43283:SF3">
    <property type="entry name" value="BETA-LACTAMASE FAMILY PROTEIN (AFU_ORTHOLOGUE AFUA_5G07500)"/>
    <property type="match status" value="1"/>
</dbReference>
<dbReference type="InterPro" id="IPR050789">
    <property type="entry name" value="Diverse_Enzym_Activities"/>
</dbReference>
<dbReference type="SUPFAM" id="SSF56601">
    <property type="entry name" value="beta-lactamase/transpeptidase-like"/>
    <property type="match status" value="1"/>
</dbReference>
<dbReference type="EMBL" id="UINC01005844">
    <property type="protein sequence ID" value="SVA23895.1"/>
    <property type="molecule type" value="Genomic_DNA"/>
</dbReference>
<dbReference type="Gene3D" id="3.40.710.10">
    <property type="entry name" value="DD-peptidase/beta-lactamase superfamily"/>
    <property type="match status" value="1"/>
</dbReference>
<sequence length="395" mass="43337">MPLAVPEEVGLSSERLERIGEVFRGYVDEGRIAGAVGMVLRNGKLAYADAWGMRDLEAGDVMEEDDLFKICSMTKPVASVAVMTLYEEGHFFLSDPIGRYLPALANLRVANLAEASAGQEIPTERARRQVTIHDLLRHTSGFTYGDLSNTVVDAAYREREILYQPTLEDQVAALGEIPLLYQPGTQWNYSVSVDVLGRLVEVVSGQPFDVFLRERIFDPLGMADTGFRVPDSKSDRVAPTYGHSGPDRALGPGDTSICDLPPTLFSGGAGLRSTAQDYARFAQMLLNGGELDGARILGRKTVELMTVDHLEEGMPTGFLSPGWSFGLGFTVKTEAGLDGLPSSVGEYNWIGIQGTSFWVDPEEDLVGVFMVQIRPNRDITFRDQFKRLVYQALIG</sequence>
<feature type="region of interest" description="Disordered" evidence="1">
    <location>
        <begin position="233"/>
        <end position="253"/>
    </location>
</feature>
<feature type="domain" description="Beta-lactamase-related" evidence="2">
    <location>
        <begin position="22"/>
        <end position="388"/>
    </location>
</feature>
<gene>
    <name evidence="3" type="ORF">METZ01_LOCUS76749</name>
</gene>
<name>A0A381U6M9_9ZZZZ</name>
<accession>A0A381U6M9</accession>
<dbReference type="InterPro" id="IPR012338">
    <property type="entry name" value="Beta-lactam/transpept-like"/>
</dbReference>